<protein>
    <submittedName>
        <fullName evidence="4">SH2 domain-containing protein</fullName>
    </submittedName>
</protein>
<evidence type="ECO:0000256" key="1">
    <source>
        <dbReference type="PROSITE-ProRule" id="PRU00191"/>
    </source>
</evidence>
<dbReference type="PROSITE" id="PS50001">
    <property type="entry name" value="SH2"/>
    <property type="match status" value="1"/>
</dbReference>
<keyword evidence="3" id="KW-1185">Reference proteome</keyword>
<feature type="domain" description="SH2" evidence="2">
    <location>
        <begin position="44"/>
        <end position="146"/>
    </location>
</feature>
<keyword evidence="1" id="KW-0727">SH2 domain</keyword>
<dbReference type="Gene3D" id="3.30.505.10">
    <property type="entry name" value="SH2 domain"/>
    <property type="match status" value="1"/>
</dbReference>
<dbReference type="InterPro" id="IPR000980">
    <property type="entry name" value="SH2"/>
</dbReference>
<dbReference type="SMART" id="SM00252">
    <property type="entry name" value="SH2"/>
    <property type="match status" value="1"/>
</dbReference>
<organism evidence="3 4">
    <name type="scientific">Heterorhabditis bacteriophora</name>
    <name type="common">Entomopathogenic nematode worm</name>
    <dbReference type="NCBI Taxonomy" id="37862"/>
    <lineage>
        <taxon>Eukaryota</taxon>
        <taxon>Metazoa</taxon>
        <taxon>Ecdysozoa</taxon>
        <taxon>Nematoda</taxon>
        <taxon>Chromadorea</taxon>
        <taxon>Rhabditida</taxon>
        <taxon>Rhabditina</taxon>
        <taxon>Rhabditomorpha</taxon>
        <taxon>Strongyloidea</taxon>
        <taxon>Heterorhabditidae</taxon>
        <taxon>Heterorhabditis</taxon>
    </lineage>
</organism>
<evidence type="ECO:0000259" key="2">
    <source>
        <dbReference type="PROSITE" id="PS50001"/>
    </source>
</evidence>
<dbReference type="Proteomes" id="UP000095283">
    <property type="component" value="Unplaced"/>
</dbReference>
<accession>A0A1I7WNB6</accession>
<sequence>MPPILSNGSQILFPSSKDVNKKIPITKIRDSEAGGLPCVKNEDFFHGFMPKEQTERLLVRAGDFLLRQAVKGESRNSTSVEQFTISVRVKERTFDVDPINNESDVMLGVVPTNKSDAEIEVDSLIEYHKRHHLPIDDEGTIIKKPVKRAEWQLNHEQLIKSDCDIGGEMLCLRSIGVLDIIICNYVEGSYVDETSSASKCRPASGRSFE</sequence>
<dbReference type="Pfam" id="PF00017">
    <property type="entry name" value="SH2"/>
    <property type="match status" value="1"/>
</dbReference>
<proteinExistence type="predicted"/>
<dbReference type="AlphaFoldDB" id="A0A1I7WNB6"/>
<dbReference type="InterPro" id="IPR036860">
    <property type="entry name" value="SH2_dom_sf"/>
</dbReference>
<dbReference type="SUPFAM" id="SSF55550">
    <property type="entry name" value="SH2 domain"/>
    <property type="match status" value="1"/>
</dbReference>
<dbReference type="WBParaSite" id="Hba_06643">
    <property type="protein sequence ID" value="Hba_06643"/>
    <property type="gene ID" value="Hba_06643"/>
</dbReference>
<name>A0A1I7WNB6_HETBA</name>
<evidence type="ECO:0000313" key="4">
    <source>
        <dbReference type="WBParaSite" id="Hba_06643"/>
    </source>
</evidence>
<evidence type="ECO:0000313" key="3">
    <source>
        <dbReference type="Proteomes" id="UP000095283"/>
    </source>
</evidence>
<reference evidence="4" key="1">
    <citation type="submission" date="2016-11" db="UniProtKB">
        <authorList>
            <consortium name="WormBaseParasite"/>
        </authorList>
    </citation>
    <scope>IDENTIFICATION</scope>
</reference>